<dbReference type="EMBL" id="CP018221">
    <property type="protein sequence ID" value="API58742.1"/>
    <property type="molecule type" value="Genomic_DNA"/>
</dbReference>
<sequence>MAETIRRRADKIFARCRENVQDDINAILAEHSAVGRLQSGATITRTVRAFETRSAEALGTIFESVTTRTDHRGREWRKMLNDVQEALDAQMDAAPDFLKRTFLVAKKDGPQLAEPLLAAARATLNGILAEFRDGWTSPRPKPWNERHPVIYAIGLLILGAIAGTAVNHLIPL</sequence>
<name>A0A1L3ZSX6_9SPHN</name>
<keyword evidence="1" id="KW-0472">Membrane</keyword>
<evidence type="ECO:0000313" key="3">
    <source>
        <dbReference type="Proteomes" id="UP000182063"/>
    </source>
</evidence>
<dbReference type="RefSeq" id="WP_072596296.1">
    <property type="nucleotide sequence ID" value="NZ_CP018221.1"/>
</dbReference>
<keyword evidence="1" id="KW-0812">Transmembrane</keyword>
<evidence type="ECO:0000313" key="2">
    <source>
        <dbReference type="EMBL" id="API58742.1"/>
    </source>
</evidence>
<dbReference type="OrthoDB" id="9927458at2"/>
<dbReference type="Proteomes" id="UP000182063">
    <property type="component" value="Chromosome"/>
</dbReference>
<organism evidence="2 3">
    <name type="scientific">Tardibacter chloracetimidivorans</name>
    <dbReference type="NCBI Taxonomy" id="1921510"/>
    <lineage>
        <taxon>Bacteria</taxon>
        <taxon>Pseudomonadati</taxon>
        <taxon>Pseudomonadota</taxon>
        <taxon>Alphaproteobacteria</taxon>
        <taxon>Sphingomonadales</taxon>
        <taxon>Sphingomonadaceae</taxon>
        <taxon>Tardibacter</taxon>
    </lineage>
</organism>
<reference evidence="3" key="1">
    <citation type="submission" date="2016-11" db="EMBL/GenBank/DDBJ databases">
        <title>Complete Genome Sequence of alachlor-degrading Sphingomonas sp. strain JJ-A5.</title>
        <authorList>
            <person name="Lee H."/>
            <person name="Ka J.-O."/>
        </authorList>
    </citation>
    <scope>NUCLEOTIDE SEQUENCE [LARGE SCALE GENOMIC DNA]</scope>
    <source>
        <strain evidence="3">JJ-A5</strain>
    </source>
</reference>
<dbReference type="AlphaFoldDB" id="A0A1L3ZSX6"/>
<accession>A0A1L3ZSX6</accession>
<keyword evidence="3" id="KW-1185">Reference proteome</keyword>
<proteinExistence type="predicted"/>
<feature type="transmembrane region" description="Helical" evidence="1">
    <location>
        <begin position="149"/>
        <end position="170"/>
    </location>
</feature>
<protein>
    <submittedName>
        <fullName evidence="2">Uncharacterized protein</fullName>
    </submittedName>
</protein>
<gene>
    <name evidence="2" type="ORF">BSL82_04950</name>
</gene>
<keyword evidence="1" id="KW-1133">Transmembrane helix</keyword>
<dbReference type="STRING" id="1921510.BSL82_04950"/>
<dbReference type="KEGG" id="sphj:BSL82_04950"/>
<evidence type="ECO:0000256" key="1">
    <source>
        <dbReference type="SAM" id="Phobius"/>
    </source>
</evidence>